<reference evidence="3 4" key="2">
    <citation type="submission" date="2016-08" db="EMBL/GenBank/DDBJ databases">
        <title>Pervasive Adenine N6-methylation of Active Genes in Fungi.</title>
        <authorList>
            <consortium name="DOE Joint Genome Institute"/>
            <person name="Mondo S.J."/>
            <person name="Dannebaum R.O."/>
            <person name="Kuo R.C."/>
            <person name="Labutti K."/>
            <person name="Haridas S."/>
            <person name="Kuo A."/>
            <person name="Salamov A."/>
            <person name="Ahrendt S.R."/>
            <person name="Lipzen A."/>
            <person name="Sullivan W."/>
            <person name="Andreopoulos W.B."/>
            <person name="Clum A."/>
            <person name="Lindquist E."/>
            <person name="Daum C."/>
            <person name="Ramamoorthy G.K."/>
            <person name="Gryganskyi A."/>
            <person name="Culley D."/>
            <person name="Magnuson J.K."/>
            <person name="James T.Y."/>
            <person name="O'Malley M.A."/>
            <person name="Stajich J.E."/>
            <person name="Spatafora J.W."/>
            <person name="Visel A."/>
            <person name="Grigoriev I.V."/>
        </authorList>
    </citation>
    <scope>NUCLEOTIDE SEQUENCE [LARGE SCALE GENOMIC DNA]</scope>
    <source>
        <strain evidence="3 4">S4</strain>
    </source>
</reference>
<gene>
    <name evidence="3" type="ORF">BCR32DRAFT_264507</name>
</gene>
<keyword evidence="2" id="KW-1133">Transmembrane helix</keyword>
<evidence type="ECO:0000256" key="2">
    <source>
        <dbReference type="SAM" id="Phobius"/>
    </source>
</evidence>
<dbReference type="Proteomes" id="UP000193944">
    <property type="component" value="Unassembled WGS sequence"/>
</dbReference>
<evidence type="ECO:0000313" key="3">
    <source>
        <dbReference type="EMBL" id="ORX87027.1"/>
    </source>
</evidence>
<protein>
    <submittedName>
        <fullName evidence="3">Uncharacterized protein</fullName>
    </submittedName>
</protein>
<dbReference type="AlphaFoldDB" id="A0A1Y1XMQ4"/>
<evidence type="ECO:0000256" key="1">
    <source>
        <dbReference type="SAM" id="MobiDB-lite"/>
    </source>
</evidence>
<dbReference type="OrthoDB" id="10396441at2759"/>
<reference evidence="3 4" key="1">
    <citation type="submission" date="2016-08" db="EMBL/GenBank/DDBJ databases">
        <title>A Parts List for Fungal Cellulosomes Revealed by Comparative Genomics.</title>
        <authorList>
            <consortium name="DOE Joint Genome Institute"/>
            <person name="Haitjema C.H."/>
            <person name="Gilmore S.P."/>
            <person name="Henske J.K."/>
            <person name="Solomon K.V."/>
            <person name="De Groot R."/>
            <person name="Kuo A."/>
            <person name="Mondo S.J."/>
            <person name="Salamov A.A."/>
            <person name="Labutti K."/>
            <person name="Zhao Z."/>
            <person name="Chiniquy J."/>
            <person name="Barry K."/>
            <person name="Brewer H.M."/>
            <person name="Purvine S.O."/>
            <person name="Wright A.T."/>
            <person name="Boxma B."/>
            <person name="Van Alen T."/>
            <person name="Hackstein J.H."/>
            <person name="Baker S.E."/>
            <person name="Grigoriev I.V."/>
            <person name="O'Malley M.A."/>
        </authorList>
    </citation>
    <scope>NUCLEOTIDE SEQUENCE [LARGE SCALE GENOMIC DNA]</scope>
    <source>
        <strain evidence="3 4">S4</strain>
    </source>
</reference>
<feature type="transmembrane region" description="Helical" evidence="2">
    <location>
        <begin position="303"/>
        <end position="322"/>
    </location>
</feature>
<evidence type="ECO:0000313" key="4">
    <source>
        <dbReference type="Proteomes" id="UP000193944"/>
    </source>
</evidence>
<feature type="region of interest" description="Disordered" evidence="1">
    <location>
        <begin position="185"/>
        <end position="204"/>
    </location>
</feature>
<feature type="transmembrane region" description="Helical" evidence="2">
    <location>
        <begin position="331"/>
        <end position="353"/>
    </location>
</feature>
<feature type="compositionally biased region" description="Polar residues" evidence="1">
    <location>
        <begin position="52"/>
        <end position="64"/>
    </location>
</feature>
<keyword evidence="2" id="KW-0472">Membrane</keyword>
<name>A0A1Y1XMQ4_9FUNG</name>
<keyword evidence="2" id="KW-0812">Transmembrane</keyword>
<dbReference type="EMBL" id="MCFG01000013">
    <property type="protein sequence ID" value="ORX87027.1"/>
    <property type="molecule type" value="Genomic_DNA"/>
</dbReference>
<accession>A0A1Y1XMQ4</accession>
<sequence>MDVQKNIPVNVTSDNETNNTNKDISIYNPKNPTMPKDTDLSAEKHVKEKQSKSMQNEKSFNSLTLPDLSKNIVNSQDNSNKEKETEPSLQKVVRVNISELYKSTPTSNEQRVSKIQVPKSLEDWIENHSKKALEEPIISPEKPPSFIPVLETTEDLDEIITPKRSVSCRARNHTSRPIKVMNPSQNLLQNNNTTNNQNNAKKHRSTRQPPMIHLDHEHIQAHRSQGNISLDIDTLRRGQTQKGMPKFQMCSYKQCDFIATDRCESCFDPLCLNHLQIFNYTMPFFRRKKLCINCHKKIAKSYLWFYLLAGVFSFVVLIVILLNHSLLANTIIYYACCCGLAIISLISFIMAYFSSNLLTINTADLDTF</sequence>
<proteinExistence type="predicted"/>
<feature type="compositionally biased region" description="Basic and acidic residues" evidence="1">
    <location>
        <begin position="36"/>
        <end position="51"/>
    </location>
</feature>
<feature type="region of interest" description="Disordered" evidence="1">
    <location>
        <begin position="1"/>
        <end position="89"/>
    </location>
</feature>
<feature type="compositionally biased region" description="Polar residues" evidence="1">
    <location>
        <begin position="7"/>
        <end position="31"/>
    </location>
</feature>
<keyword evidence="4" id="KW-1185">Reference proteome</keyword>
<organism evidence="3 4">
    <name type="scientific">Anaeromyces robustus</name>
    <dbReference type="NCBI Taxonomy" id="1754192"/>
    <lineage>
        <taxon>Eukaryota</taxon>
        <taxon>Fungi</taxon>
        <taxon>Fungi incertae sedis</taxon>
        <taxon>Chytridiomycota</taxon>
        <taxon>Chytridiomycota incertae sedis</taxon>
        <taxon>Neocallimastigomycetes</taxon>
        <taxon>Neocallimastigales</taxon>
        <taxon>Neocallimastigaceae</taxon>
        <taxon>Anaeromyces</taxon>
    </lineage>
</organism>
<feature type="compositionally biased region" description="Low complexity" evidence="1">
    <location>
        <begin position="185"/>
        <end position="199"/>
    </location>
</feature>
<comment type="caution">
    <text evidence="3">The sequence shown here is derived from an EMBL/GenBank/DDBJ whole genome shotgun (WGS) entry which is preliminary data.</text>
</comment>